<dbReference type="STRING" id="231916.A0A409YS34"/>
<dbReference type="PANTHER" id="PTHR13383:SF11">
    <property type="entry name" value="RIBONUCLEASE H2 SUBUNIT B"/>
    <property type="match status" value="1"/>
</dbReference>
<evidence type="ECO:0000259" key="2">
    <source>
        <dbReference type="Pfam" id="PF09468"/>
    </source>
</evidence>
<dbReference type="EMBL" id="NHYE01000423">
    <property type="protein sequence ID" value="PPR05821.1"/>
    <property type="molecule type" value="Genomic_DNA"/>
</dbReference>
<feature type="domain" description="Ribonuclease H2 subunit B wHTH" evidence="2">
    <location>
        <begin position="55"/>
        <end position="206"/>
    </location>
</feature>
<dbReference type="Gene3D" id="1.10.20.120">
    <property type="match status" value="1"/>
</dbReference>
<name>A0A409YS34_9AGAR</name>
<dbReference type="OrthoDB" id="29098at2759"/>
<dbReference type="GO" id="GO:0005654">
    <property type="term" value="C:nucleoplasm"/>
    <property type="evidence" value="ECO:0007669"/>
    <property type="project" value="TreeGrafter"/>
</dbReference>
<evidence type="ECO:0000313" key="4">
    <source>
        <dbReference type="Proteomes" id="UP000284706"/>
    </source>
</evidence>
<keyword evidence="4" id="KW-1185">Reference proteome</keyword>
<organism evidence="3 4">
    <name type="scientific">Gymnopilus dilepis</name>
    <dbReference type="NCBI Taxonomy" id="231916"/>
    <lineage>
        <taxon>Eukaryota</taxon>
        <taxon>Fungi</taxon>
        <taxon>Dikarya</taxon>
        <taxon>Basidiomycota</taxon>
        <taxon>Agaricomycotina</taxon>
        <taxon>Agaricomycetes</taxon>
        <taxon>Agaricomycetidae</taxon>
        <taxon>Agaricales</taxon>
        <taxon>Agaricineae</taxon>
        <taxon>Hymenogastraceae</taxon>
        <taxon>Gymnopilus</taxon>
    </lineage>
</organism>
<feature type="compositionally biased region" description="Low complexity" evidence="1">
    <location>
        <begin position="916"/>
        <end position="926"/>
    </location>
</feature>
<feature type="compositionally biased region" description="Low complexity" evidence="1">
    <location>
        <begin position="642"/>
        <end position="655"/>
    </location>
</feature>
<feature type="region of interest" description="Disordered" evidence="1">
    <location>
        <begin position="916"/>
        <end position="940"/>
    </location>
</feature>
<dbReference type="PANTHER" id="PTHR13383">
    <property type="entry name" value="RIBONUCLEASE H2 SUBUNIT B"/>
    <property type="match status" value="1"/>
</dbReference>
<dbReference type="Proteomes" id="UP000284706">
    <property type="component" value="Unassembled WGS sequence"/>
</dbReference>
<dbReference type="InterPro" id="IPR040456">
    <property type="entry name" value="RNase_H2_suB"/>
</dbReference>
<evidence type="ECO:0000313" key="3">
    <source>
        <dbReference type="EMBL" id="PPR05821.1"/>
    </source>
</evidence>
<dbReference type="CDD" id="cd09270">
    <property type="entry name" value="RNase_H2-B"/>
    <property type="match status" value="1"/>
</dbReference>
<dbReference type="GO" id="GO:0006401">
    <property type="term" value="P:RNA catabolic process"/>
    <property type="evidence" value="ECO:0007669"/>
    <property type="project" value="TreeGrafter"/>
</dbReference>
<feature type="region of interest" description="Disordered" evidence="1">
    <location>
        <begin position="839"/>
        <end position="870"/>
    </location>
</feature>
<proteinExistence type="predicted"/>
<reference evidence="3 4" key="1">
    <citation type="journal article" date="2018" name="Evol. Lett.">
        <title>Horizontal gene cluster transfer increased hallucinogenic mushroom diversity.</title>
        <authorList>
            <person name="Reynolds H.T."/>
            <person name="Vijayakumar V."/>
            <person name="Gluck-Thaler E."/>
            <person name="Korotkin H.B."/>
            <person name="Matheny P.B."/>
            <person name="Slot J.C."/>
        </authorList>
    </citation>
    <scope>NUCLEOTIDE SEQUENCE [LARGE SCALE GENOMIC DNA]</scope>
    <source>
        <strain evidence="3 4">SRW20</strain>
    </source>
</reference>
<feature type="region of interest" description="Disordered" evidence="1">
    <location>
        <begin position="691"/>
        <end position="711"/>
    </location>
</feature>
<feature type="region of interest" description="Disordered" evidence="1">
    <location>
        <begin position="625"/>
        <end position="655"/>
    </location>
</feature>
<dbReference type="Gene3D" id="2.20.25.530">
    <property type="match status" value="1"/>
</dbReference>
<dbReference type="InParanoid" id="A0A409YS34"/>
<gene>
    <name evidence="3" type="ORF">CVT26_010101</name>
</gene>
<evidence type="ECO:0000256" key="1">
    <source>
        <dbReference type="SAM" id="MobiDB-lite"/>
    </source>
</evidence>
<dbReference type="GO" id="GO:0032299">
    <property type="term" value="C:ribonuclease H2 complex"/>
    <property type="evidence" value="ECO:0007669"/>
    <property type="project" value="InterPro"/>
</dbReference>
<feature type="compositionally biased region" description="Polar residues" evidence="1">
    <location>
        <begin position="698"/>
        <end position="711"/>
    </location>
</feature>
<comment type="caution">
    <text evidence="3">The sequence shown here is derived from an EMBL/GenBank/DDBJ whole genome shotgun (WGS) entry which is preliminary data.</text>
</comment>
<protein>
    <recommendedName>
        <fullName evidence="2">Ribonuclease H2 subunit B wHTH domain-containing protein</fullName>
    </recommendedName>
</protein>
<accession>A0A409YS34</accession>
<dbReference type="InterPro" id="IPR019024">
    <property type="entry name" value="RNase_H2_suB_wHTH"/>
</dbReference>
<dbReference type="AlphaFoldDB" id="A0A409YS34"/>
<feature type="region of interest" description="Disordered" evidence="1">
    <location>
        <begin position="413"/>
        <end position="437"/>
    </location>
</feature>
<sequence>MFLPLEWLGQSSSQPSSTLLEIQAVCPPDERSWILGEEIVGDGKLLTMTPIDPVFLLLPILQAAQSTDDSSSRFRTADDLLEESAKDFASAVSSEDLQTVELQSILEFCSLRCARESLTRICETKEISPEITVHRYSSMKSRDYLRAKVSRLEKSGAFDASRTMIRSLAKEGLMEDGREDLLQLGRRRACCDLLSQYLSPSMRDDLLSSYDFTKLQNHLTESAQEAVAKAADESGKPQKKAGKLCFVMLAQSSLKAYVSCGTQTDLTLVLRPVCTCKAPSALDAIDHDEPTTAELGIDSGFSMTLQEPSALVEADAYIHHSETSGIPNLSVSCSNTKPNAIGYNRPTTSLLRPGRVVSLPLDASQRKFTAERQARIVSMPEVGKDGFLKSYTQMQGGASDTSPDSDQKRAVEYNRTRPLDLPRTPSPPSSPDSIMIVGNDSTHVSTSFLRRSYTDEDGWVTWATSPPRPIPALHGPLSLPYARCPSGAEGTLVEGDRDELPHKIWGLGIDDAGSRSVNRTVVTPIRPPESAVPPEVPAPEISSGVLIDYSQIAKVTAPNSHRDDIIDLSKPSTFYRTTGHSSVLHLPAFPLTAYTSADFMDTSRVRSSMPAAAGAAAVDIGLPGTQRHNRRQFPSSETRPLGTGNSGHSSFGNSSTGCQLNGSAPLFIPGSLRTAGRWAGAYIQPPAKEEKLAPHDPLSSQNYDHQQVGSPSTCSTAWSPVFPGFPVENEYPTAPLSSLHGPEVYSPPMDHDEQSARLLAVIRQIGNQDLGNISKGHSAGVGRIMDLNTGRLADQHDKGQCEYTKSYVSARLSDRSRMLPYQPRSVPLARLIHRRLSAVTEEESSALRQDPVSRRHKSEHHPTSESQSALESMILAGNDSRTEGAHEAGQDTTSVEVMPLETDSSAVVKLPNKIVSSSSAARSISSNLVQRPAQTVRPVR</sequence>
<dbReference type="Pfam" id="PF09468">
    <property type="entry name" value="RNase_H2-Ydr279"/>
    <property type="match status" value="1"/>
</dbReference>